<gene>
    <name evidence="2" type="primary">LOC106580850</name>
</gene>
<accession>A0A1S3NQX7</accession>
<dbReference type="AlphaFoldDB" id="A0A1S3NQX7"/>
<reference evidence="2" key="1">
    <citation type="submission" date="2025-08" db="UniProtKB">
        <authorList>
            <consortium name="RefSeq"/>
        </authorList>
    </citation>
    <scope>IDENTIFICATION</scope>
</reference>
<organism evidence="1 2">
    <name type="scientific">Salmo salar</name>
    <name type="common">Atlantic salmon</name>
    <dbReference type="NCBI Taxonomy" id="8030"/>
    <lineage>
        <taxon>Eukaryota</taxon>
        <taxon>Metazoa</taxon>
        <taxon>Chordata</taxon>
        <taxon>Craniata</taxon>
        <taxon>Vertebrata</taxon>
        <taxon>Euteleostomi</taxon>
        <taxon>Actinopterygii</taxon>
        <taxon>Neopterygii</taxon>
        <taxon>Teleostei</taxon>
        <taxon>Protacanthopterygii</taxon>
        <taxon>Salmoniformes</taxon>
        <taxon>Salmonidae</taxon>
        <taxon>Salmoninae</taxon>
        <taxon>Salmo</taxon>
    </lineage>
</organism>
<dbReference type="GeneID" id="106580850"/>
<name>A0A1S3NQX7_SALSA</name>
<evidence type="ECO:0000313" key="2">
    <source>
        <dbReference type="RefSeq" id="XP_014017809.2"/>
    </source>
</evidence>
<dbReference type="RefSeq" id="XP_014017809.2">
    <property type="nucleotide sequence ID" value="XM_014162334.2"/>
</dbReference>
<sequence length="269" mass="30312">METLIYPTPNARLSTYACWRMGSQSISWSDNRHLSTLMPMVFWMPPRPHFVLFFPEEDGGSWLKKCISFGADGASVNMGHRGGVIAHLQREAGGHMIPIHCMPHRLELAILTIQEKEPKVSVVYDLLNLIWKTYHFSGKSIRELYVLGQPSSVKGTRWIPHVHIALKVFLRHGQDKDLATDEGQYSVVLQHMERLAVASTTAEVQGRAKKRITLKGNLKGFTDLANPQLKQHMEAAINMDDLKARFGGLLKDEGVQTSVESFRVLNPDT</sequence>
<keyword evidence="1" id="KW-1185">Reference proteome</keyword>
<dbReference type="Proteomes" id="UP001652741">
    <property type="component" value="Chromosome ssa20"/>
</dbReference>
<proteinExistence type="predicted"/>
<dbReference type="PANTHER" id="PTHR46880">
    <property type="entry name" value="RAS-ASSOCIATING DOMAIN-CONTAINING PROTEIN"/>
    <property type="match status" value="1"/>
</dbReference>
<protein>
    <submittedName>
        <fullName evidence="2">Uncharacterized protein isoform X1</fullName>
    </submittedName>
</protein>
<evidence type="ECO:0000313" key="1">
    <source>
        <dbReference type="Proteomes" id="UP001652741"/>
    </source>
</evidence>
<dbReference type="PANTHER" id="PTHR46880:SF5">
    <property type="entry name" value="DUF4371 DOMAIN-CONTAINING PROTEIN"/>
    <property type="match status" value="1"/>
</dbReference>